<dbReference type="Proteomes" id="UP000287651">
    <property type="component" value="Unassembled WGS sequence"/>
</dbReference>
<keyword evidence="3 5" id="KW-1133">Transmembrane helix</keyword>
<keyword evidence="4 5" id="KW-0472">Membrane</keyword>
<name>A0A426YG72_ENSVE</name>
<evidence type="ECO:0000256" key="1">
    <source>
        <dbReference type="ARBA" id="ARBA00004167"/>
    </source>
</evidence>
<dbReference type="InterPro" id="IPR004864">
    <property type="entry name" value="LEA_2"/>
</dbReference>
<evidence type="ECO:0000256" key="2">
    <source>
        <dbReference type="ARBA" id="ARBA00022692"/>
    </source>
</evidence>
<evidence type="ECO:0000256" key="4">
    <source>
        <dbReference type="ARBA" id="ARBA00023136"/>
    </source>
</evidence>
<comment type="subcellular location">
    <subcellularLocation>
        <location evidence="1">Membrane</location>
        <topology evidence="1">Single-pass membrane protein</topology>
    </subcellularLocation>
</comment>
<organism evidence="7 8">
    <name type="scientific">Ensete ventricosum</name>
    <name type="common">Abyssinian banana</name>
    <name type="synonym">Musa ensete</name>
    <dbReference type="NCBI Taxonomy" id="4639"/>
    <lineage>
        <taxon>Eukaryota</taxon>
        <taxon>Viridiplantae</taxon>
        <taxon>Streptophyta</taxon>
        <taxon>Embryophyta</taxon>
        <taxon>Tracheophyta</taxon>
        <taxon>Spermatophyta</taxon>
        <taxon>Magnoliopsida</taxon>
        <taxon>Liliopsida</taxon>
        <taxon>Zingiberales</taxon>
        <taxon>Musaceae</taxon>
        <taxon>Ensete</taxon>
    </lineage>
</organism>
<evidence type="ECO:0000313" key="8">
    <source>
        <dbReference type="Proteomes" id="UP000287651"/>
    </source>
</evidence>
<accession>A0A426YG72</accession>
<sequence length="222" mass="25052">MADSKQGHLNGAYYGPPVPPPQSYHSVGGRSSCGPCCLLCTLFKFIISIVIIVGIVVLVVWLVFRPNEVKVSVGTASLTQFAFSSNNSSLQYNLSLDMSIRNPNKRISIYYDYVEARALYDGSRFAFDVLPTFYQGHKNTTMLYPAFQGTQLLLGDSVSTTYNREKEEGYYYVDVKLYTRLRLKVWIFKIHYNKQKIDCSLKLPVPGSSAKFEGTKCDVDLF</sequence>
<gene>
    <name evidence="7" type="ORF">B296_00025692</name>
</gene>
<feature type="domain" description="Late embryogenesis abundant protein LEA-2 subgroup" evidence="6">
    <location>
        <begin position="98"/>
        <end position="199"/>
    </location>
</feature>
<dbReference type="AlphaFoldDB" id="A0A426YG72"/>
<dbReference type="Pfam" id="PF03168">
    <property type="entry name" value="LEA_2"/>
    <property type="match status" value="1"/>
</dbReference>
<evidence type="ECO:0000259" key="6">
    <source>
        <dbReference type="Pfam" id="PF03168"/>
    </source>
</evidence>
<dbReference type="GO" id="GO:0005886">
    <property type="term" value="C:plasma membrane"/>
    <property type="evidence" value="ECO:0007669"/>
    <property type="project" value="TreeGrafter"/>
</dbReference>
<feature type="transmembrane region" description="Helical" evidence="5">
    <location>
        <begin position="45"/>
        <end position="64"/>
    </location>
</feature>
<evidence type="ECO:0000256" key="5">
    <source>
        <dbReference type="SAM" id="Phobius"/>
    </source>
</evidence>
<dbReference type="GO" id="GO:0009506">
    <property type="term" value="C:plasmodesma"/>
    <property type="evidence" value="ECO:0007669"/>
    <property type="project" value="TreeGrafter"/>
</dbReference>
<proteinExistence type="predicted"/>
<reference evidence="7 8" key="1">
    <citation type="journal article" date="2014" name="Agronomy (Basel)">
        <title>A Draft Genome Sequence for Ensete ventricosum, the Drought-Tolerant Tree Against Hunger.</title>
        <authorList>
            <person name="Harrison J."/>
            <person name="Moore K.A."/>
            <person name="Paszkiewicz K."/>
            <person name="Jones T."/>
            <person name="Grant M."/>
            <person name="Ambacheew D."/>
            <person name="Muzemil S."/>
            <person name="Studholme D.J."/>
        </authorList>
    </citation>
    <scope>NUCLEOTIDE SEQUENCE [LARGE SCALE GENOMIC DNA]</scope>
</reference>
<dbReference type="InterPro" id="IPR044839">
    <property type="entry name" value="NDR1-like"/>
</dbReference>
<keyword evidence="2 5" id="KW-0812">Transmembrane</keyword>
<protein>
    <recommendedName>
        <fullName evidence="6">Late embryogenesis abundant protein LEA-2 subgroup domain-containing protein</fullName>
    </recommendedName>
</protein>
<dbReference type="EMBL" id="AMZH03012644">
    <property type="protein sequence ID" value="RRT50650.1"/>
    <property type="molecule type" value="Genomic_DNA"/>
</dbReference>
<evidence type="ECO:0000256" key="3">
    <source>
        <dbReference type="ARBA" id="ARBA00022989"/>
    </source>
</evidence>
<dbReference type="PANTHER" id="PTHR31415">
    <property type="entry name" value="OS05G0367900 PROTEIN"/>
    <property type="match status" value="1"/>
</dbReference>
<comment type="caution">
    <text evidence="7">The sequence shown here is derived from an EMBL/GenBank/DDBJ whole genome shotgun (WGS) entry which is preliminary data.</text>
</comment>
<dbReference type="PANTHER" id="PTHR31415:SF4">
    <property type="entry name" value="NDR1_HIN1-LIKE PROTEIN 3"/>
    <property type="match status" value="1"/>
</dbReference>
<evidence type="ECO:0000313" key="7">
    <source>
        <dbReference type="EMBL" id="RRT50650.1"/>
    </source>
</evidence>
<dbReference type="GO" id="GO:0098542">
    <property type="term" value="P:defense response to other organism"/>
    <property type="evidence" value="ECO:0007669"/>
    <property type="project" value="InterPro"/>
</dbReference>